<protein>
    <recommendedName>
        <fullName evidence="16">HMG box domain-containing protein</fullName>
    </recommendedName>
</protein>
<evidence type="ECO:0000256" key="9">
    <source>
        <dbReference type="ARBA" id="ARBA00023242"/>
    </source>
</evidence>
<dbReference type="PANTHER" id="PTHR21358">
    <property type="entry name" value="PROTEIN MAELSTROM HOMOLOG"/>
    <property type="match status" value="1"/>
</dbReference>
<feature type="domain" description="Maelstrom" evidence="13">
    <location>
        <begin position="136"/>
        <end position="344"/>
    </location>
</feature>
<dbReference type="AlphaFoldDB" id="A0A232EY30"/>
<feature type="domain" description="HMG box" evidence="12">
    <location>
        <begin position="4"/>
        <end position="71"/>
    </location>
</feature>
<dbReference type="SUPFAM" id="SSF47095">
    <property type="entry name" value="HMG-box"/>
    <property type="match status" value="1"/>
</dbReference>
<keyword evidence="15" id="KW-1185">Reference proteome</keyword>
<evidence type="ECO:0000256" key="6">
    <source>
        <dbReference type="ARBA" id="ARBA00022782"/>
    </source>
</evidence>
<evidence type="ECO:0000259" key="12">
    <source>
        <dbReference type="Pfam" id="PF09011"/>
    </source>
</evidence>
<dbReference type="GO" id="GO:0005634">
    <property type="term" value="C:nucleus"/>
    <property type="evidence" value="ECO:0007669"/>
    <property type="project" value="UniProtKB-SubCell"/>
</dbReference>
<dbReference type="Gene3D" id="1.10.30.10">
    <property type="entry name" value="High mobility group box domain"/>
    <property type="match status" value="2"/>
</dbReference>
<comment type="subcellular location">
    <subcellularLocation>
        <location evidence="2">Cytoplasm</location>
    </subcellularLocation>
    <subcellularLocation>
        <location evidence="1">Nucleus</location>
    </subcellularLocation>
</comment>
<reference evidence="14 15" key="1">
    <citation type="journal article" date="2017" name="Curr. Biol.">
        <title>The Evolution of Venom by Co-option of Single-Copy Genes.</title>
        <authorList>
            <person name="Martinson E.O."/>
            <person name="Mrinalini"/>
            <person name="Kelkar Y.D."/>
            <person name="Chang C.H."/>
            <person name="Werren J.H."/>
        </authorList>
    </citation>
    <scope>NUCLEOTIDE SEQUENCE [LARGE SCALE GENOMIC DNA]</scope>
    <source>
        <strain evidence="14 15">Alberta</strain>
        <tissue evidence="14">Whole body</tissue>
    </source>
</reference>
<evidence type="ECO:0000256" key="8">
    <source>
        <dbReference type="ARBA" id="ARBA00023158"/>
    </source>
</evidence>
<dbReference type="GO" id="GO:0034587">
    <property type="term" value="P:piRNA processing"/>
    <property type="evidence" value="ECO:0007669"/>
    <property type="project" value="TreeGrafter"/>
</dbReference>
<dbReference type="GO" id="GO:0030154">
    <property type="term" value="P:cell differentiation"/>
    <property type="evidence" value="ECO:0007669"/>
    <property type="project" value="UniProtKB-KW"/>
</dbReference>
<dbReference type="Pfam" id="PF09011">
    <property type="entry name" value="HMG_box_2"/>
    <property type="match status" value="2"/>
</dbReference>
<keyword evidence="8" id="KW-0943">RNA-mediated gene silencing</keyword>
<dbReference type="OrthoDB" id="24555at2759"/>
<feature type="compositionally biased region" description="Basic and acidic residues" evidence="11">
    <location>
        <begin position="880"/>
        <end position="893"/>
    </location>
</feature>
<dbReference type="InterPro" id="IPR039259">
    <property type="entry name" value="Protein_maelstrom"/>
</dbReference>
<gene>
    <name evidence="14" type="ORF">TSAR_009961</name>
</gene>
<evidence type="ECO:0000256" key="5">
    <source>
        <dbReference type="ARBA" id="ARBA00022490"/>
    </source>
</evidence>
<dbReference type="EMBL" id="NNAY01001630">
    <property type="protein sequence ID" value="OXU23374.1"/>
    <property type="molecule type" value="Genomic_DNA"/>
</dbReference>
<evidence type="ECO:0000256" key="2">
    <source>
        <dbReference type="ARBA" id="ARBA00004496"/>
    </source>
</evidence>
<evidence type="ECO:0000256" key="4">
    <source>
        <dbReference type="ARBA" id="ARBA00022473"/>
    </source>
</evidence>
<feature type="region of interest" description="Disordered" evidence="11">
    <location>
        <begin position="455"/>
        <end position="477"/>
    </location>
</feature>
<keyword evidence="5" id="KW-0963">Cytoplasm</keyword>
<dbReference type="Proteomes" id="UP000215335">
    <property type="component" value="Unassembled WGS sequence"/>
</dbReference>
<dbReference type="GO" id="GO:0007140">
    <property type="term" value="P:male meiotic nuclear division"/>
    <property type="evidence" value="ECO:0007669"/>
    <property type="project" value="TreeGrafter"/>
</dbReference>
<dbReference type="GO" id="GO:0045892">
    <property type="term" value="P:negative regulation of DNA-templated transcription"/>
    <property type="evidence" value="ECO:0007669"/>
    <property type="project" value="TreeGrafter"/>
</dbReference>
<dbReference type="InterPro" id="IPR036910">
    <property type="entry name" value="HMG_box_dom_sf"/>
</dbReference>
<dbReference type="Pfam" id="PF13017">
    <property type="entry name" value="Maelstrom"/>
    <property type="match status" value="2"/>
</dbReference>
<evidence type="ECO:0000313" key="14">
    <source>
        <dbReference type="EMBL" id="OXU23374.1"/>
    </source>
</evidence>
<accession>A0A232EY30</accession>
<dbReference type="PANTHER" id="PTHR21358:SF4">
    <property type="entry name" value="PROTEIN MAELSTROM HOMOLOG"/>
    <property type="match status" value="1"/>
</dbReference>
<comment type="caution">
    <text evidence="14">The sequence shown here is derived from an EMBL/GenBank/DDBJ whole genome shotgun (WGS) entry which is preliminary data.</text>
</comment>
<evidence type="ECO:0000313" key="15">
    <source>
        <dbReference type="Proteomes" id="UP000215335"/>
    </source>
</evidence>
<proteinExistence type="inferred from homology"/>
<comment type="similarity">
    <text evidence="3">Belongs to the maelstrom family.</text>
</comment>
<feature type="domain" description="Maelstrom" evidence="13">
    <location>
        <begin position="632"/>
        <end position="840"/>
    </location>
</feature>
<dbReference type="GO" id="GO:0043565">
    <property type="term" value="F:sequence-specific DNA binding"/>
    <property type="evidence" value="ECO:0007669"/>
    <property type="project" value="TreeGrafter"/>
</dbReference>
<keyword evidence="6" id="KW-0221">Differentiation</keyword>
<dbReference type="GO" id="GO:0043186">
    <property type="term" value="C:P granule"/>
    <property type="evidence" value="ECO:0007669"/>
    <property type="project" value="TreeGrafter"/>
</dbReference>
<dbReference type="InterPro" id="IPR009071">
    <property type="entry name" value="HMG_box_dom"/>
</dbReference>
<evidence type="ECO:0000256" key="10">
    <source>
        <dbReference type="ARBA" id="ARBA00023254"/>
    </source>
</evidence>
<evidence type="ECO:0000256" key="3">
    <source>
        <dbReference type="ARBA" id="ARBA00007057"/>
    </source>
</evidence>
<name>A0A232EY30_9HYME</name>
<keyword evidence="4" id="KW-0217">Developmental protein</keyword>
<evidence type="ECO:0000256" key="11">
    <source>
        <dbReference type="SAM" id="MobiDB-lite"/>
    </source>
</evidence>
<keyword evidence="7" id="KW-0238">DNA-binding</keyword>
<organism evidence="14 15">
    <name type="scientific">Trichomalopsis sarcophagae</name>
    <dbReference type="NCBI Taxonomy" id="543379"/>
    <lineage>
        <taxon>Eukaryota</taxon>
        <taxon>Metazoa</taxon>
        <taxon>Ecdysozoa</taxon>
        <taxon>Arthropoda</taxon>
        <taxon>Hexapoda</taxon>
        <taxon>Insecta</taxon>
        <taxon>Pterygota</taxon>
        <taxon>Neoptera</taxon>
        <taxon>Endopterygota</taxon>
        <taxon>Hymenoptera</taxon>
        <taxon>Apocrita</taxon>
        <taxon>Proctotrupomorpha</taxon>
        <taxon>Chalcidoidea</taxon>
        <taxon>Pteromalidae</taxon>
        <taxon>Pteromalinae</taxon>
        <taxon>Trichomalopsis</taxon>
    </lineage>
</organism>
<evidence type="ECO:0008006" key="16">
    <source>
        <dbReference type="Google" id="ProtNLM"/>
    </source>
</evidence>
<evidence type="ECO:0000259" key="13">
    <source>
        <dbReference type="Pfam" id="PF13017"/>
    </source>
</evidence>
<dbReference type="GO" id="GO:0060964">
    <property type="term" value="P:regulation of miRNA-mediated gene silencing"/>
    <property type="evidence" value="ECO:0007669"/>
    <property type="project" value="InterPro"/>
</dbReference>
<keyword evidence="9" id="KW-0539">Nucleus</keyword>
<evidence type="ECO:0000256" key="7">
    <source>
        <dbReference type="ARBA" id="ARBA00023125"/>
    </source>
</evidence>
<sequence>MSSKNKNKPNAFSCFMWEWKKQEERKGRTFPNGLKDVQTDPQFNDAWKNLPDNEKARYKTMAKQTKEQPVQAKRTGLGEKLCDIERAEQKRLEFLEKMTEHITSEVRAGKERNAIQKLTFYVVHINYFYGRVMDNNELEYYPAEIAVAEFSLEKGVTRIYHEIINEKIKLGFTSMAKDHSSNTHEIPLNPPFGKNNYQEIFKDICKFIEPGKKNGLLPPVYTLHTVEDVYLPVKSVLSRLAAADQKPDEYLRLYSFEDLFATICNAMFEQVGDVKIEPLVAKIELKRDPFAYKLGLECQFHNDLKAGVLYCSQSYTKRWIFVLCHHCCKRLGITMIPGIHMPLENPISPDGTRRLNSSFNSLSLNDSRITSSALSMSGTKSMTGVSNDYRIKVSERTAKEELRRRAEAEANPLVIIDHSKINSSKVQEPIERPLRLPHTRSAYIDSTDTESIDLSENSFPCMGRGTGRKKKQDKTVGQVQGKHDIFLRKKKLKKLAMPKNKHQRNAFYFFMLDWKMQEENNGRYFPNGIKDVLSDWRCNNTWKNLSYEEKAYYKKKENLHKSQSIRDKKTCYGESVAQLEQARIEQEEFLDRTKRNLSSLIYEAKKNNNIQRLKFFVVHINYFYSRILDNNELDYCPAEIAIAEFSLEEGVTRTYHKIFRSKIQIGYAYEALEHSKNTHQIPKDMELGEENYSLIYEEICDFLHPGRFNGKLPTLFTRYKVESIKCPVINVLKTLSNFDNTSREPFTIFSFEELFSILRNIISEENTVGIKFDSIVASIKLKNDPFDYKKSTQCDFHKEAQGGGNHCSKSFVQRWIFILFSYTCDLLKIDLHPGSHIPMENGNEKQSELCNTFTNLSLNTSTSSDFPATTKKSTWKKEKHASERTYKEEQHHKMQSIDHPLMIIDHSLINETSHNISHTSMKKSQCFPAAHSYGLHAAPVIKLDNDDFSSLGRVCRGRGKSYPFEPKSVAYYLPADTVKDSDEDVFPSLGDKVECILMQGEVAKVDIEATLLQLSQSILLLQSEFKFQMPLITLSSKQSITSTMKEDLLSYSHKLRYQHEVKLVKFI</sequence>
<feature type="region of interest" description="Disordered" evidence="11">
    <location>
        <begin position="862"/>
        <end position="893"/>
    </location>
</feature>
<dbReference type="GO" id="GO:0007283">
    <property type="term" value="P:spermatogenesis"/>
    <property type="evidence" value="ECO:0007669"/>
    <property type="project" value="TreeGrafter"/>
</dbReference>
<keyword evidence="10" id="KW-0469">Meiosis</keyword>
<dbReference type="InterPro" id="IPR024970">
    <property type="entry name" value="Maelstrom"/>
</dbReference>
<evidence type="ECO:0000256" key="1">
    <source>
        <dbReference type="ARBA" id="ARBA00004123"/>
    </source>
</evidence>
<dbReference type="CDD" id="cd21992">
    <property type="entry name" value="HMG-box_MAEL"/>
    <property type="match status" value="1"/>
</dbReference>
<feature type="domain" description="HMG box" evidence="12">
    <location>
        <begin position="498"/>
        <end position="570"/>
    </location>
</feature>